<dbReference type="EMBL" id="CP108195">
    <property type="protein sequence ID" value="WTS18183.1"/>
    <property type="molecule type" value="Genomic_DNA"/>
</dbReference>
<evidence type="ECO:0000256" key="6">
    <source>
        <dbReference type="SAM" id="MobiDB-lite"/>
    </source>
</evidence>
<proteinExistence type="predicted"/>
<feature type="transmembrane region" description="Helical" evidence="7">
    <location>
        <begin position="296"/>
        <end position="317"/>
    </location>
</feature>
<keyword evidence="4 7" id="KW-1133">Transmembrane helix</keyword>
<evidence type="ECO:0000256" key="3">
    <source>
        <dbReference type="ARBA" id="ARBA00022692"/>
    </source>
</evidence>
<dbReference type="NCBIfam" id="TIGR00765">
    <property type="entry name" value="yihY_not_rbn"/>
    <property type="match status" value="1"/>
</dbReference>
<gene>
    <name evidence="8" type="ORF">OHU69_48730</name>
    <name evidence="9" type="ORF">OHU69_49525</name>
</gene>
<feature type="transmembrane region" description="Helical" evidence="7">
    <location>
        <begin position="77"/>
        <end position="103"/>
    </location>
</feature>
<evidence type="ECO:0000256" key="2">
    <source>
        <dbReference type="ARBA" id="ARBA00022475"/>
    </source>
</evidence>
<dbReference type="GO" id="GO:0005886">
    <property type="term" value="C:plasma membrane"/>
    <property type="evidence" value="ECO:0007669"/>
    <property type="project" value="UniProtKB-SubCell"/>
</dbReference>
<dbReference type="PIRSF" id="PIRSF035875">
    <property type="entry name" value="RNase_BN"/>
    <property type="match status" value="1"/>
</dbReference>
<feature type="transmembrane region" description="Helical" evidence="7">
    <location>
        <begin position="261"/>
        <end position="284"/>
    </location>
</feature>
<evidence type="ECO:0000256" key="1">
    <source>
        <dbReference type="ARBA" id="ARBA00004651"/>
    </source>
</evidence>
<name>A0AAU1UM52_9ACTN</name>
<evidence type="ECO:0000313" key="8">
    <source>
        <dbReference type="EMBL" id="WTS18183.1"/>
    </source>
</evidence>
<dbReference type="PANTHER" id="PTHR30213:SF0">
    <property type="entry name" value="UPF0761 MEMBRANE PROTEIN YIHY"/>
    <property type="match status" value="1"/>
</dbReference>
<protein>
    <submittedName>
        <fullName evidence="9">YihY/virulence factor BrkB family protein</fullName>
    </submittedName>
</protein>
<evidence type="ECO:0000256" key="4">
    <source>
        <dbReference type="ARBA" id="ARBA00022989"/>
    </source>
</evidence>
<dbReference type="AlphaFoldDB" id="A0AAU1UM52"/>
<keyword evidence="2" id="KW-1003">Cell membrane</keyword>
<accession>A0AAU1UM52</accession>
<dbReference type="InterPro" id="IPR017039">
    <property type="entry name" value="Virul_fac_BrkB"/>
</dbReference>
<sequence>MSTLDEGVNVATPSSDGPQAHKGGNDGGADSPAHGGEEGHGGDAGRASRKGAAEGSSSTGAVKRTMREFKEDNLTDWAAALTYYGVLAIFPALLALVSIVGLLSPSTIDSLIKNLSSIAPGSVRNILTTMLEQLKGGQGKALIALIIGVVLALWSASGYVAAFMRASNIVYDIGEGRPVWKTLPVRLAITAAVVILLALTAVGVVFTGTLAKKMGTVLGLGDTAVSVWNIAKWPVMLILVVLIVMLLYWAAPNVKRRVRRVMPGAALAVVIWLIACALFAFYVANLSSYNKTYGTFATPIVALIWLWLTNIAILLGLEFNAELERGRAIEGGLSPGEEPYAEPRDTRKL</sequence>
<feature type="transmembrane region" description="Helical" evidence="7">
    <location>
        <begin position="185"/>
        <end position="210"/>
    </location>
</feature>
<feature type="transmembrane region" description="Helical" evidence="7">
    <location>
        <begin position="141"/>
        <end position="164"/>
    </location>
</feature>
<evidence type="ECO:0000256" key="7">
    <source>
        <dbReference type="SAM" id="Phobius"/>
    </source>
</evidence>
<dbReference type="PANTHER" id="PTHR30213">
    <property type="entry name" value="INNER MEMBRANE PROTEIN YHJD"/>
    <property type="match status" value="1"/>
</dbReference>
<comment type="subcellular location">
    <subcellularLocation>
        <location evidence="1">Cell membrane</location>
        <topology evidence="1">Multi-pass membrane protein</topology>
    </subcellularLocation>
</comment>
<dbReference type="EMBL" id="CP108195">
    <property type="protein sequence ID" value="WTS18304.1"/>
    <property type="molecule type" value="Genomic_DNA"/>
</dbReference>
<organism evidence="9">
    <name type="scientific">Streptomyces sp. NBC_00119</name>
    <dbReference type="NCBI Taxonomy" id="2975659"/>
    <lineage>
        <taxon>Bacteria</taxon>
        <taxon>Bacillati</taxon>
        <taxon>Actinomycetota</taxon>
        <taxon>Actinomycetes</taxon>
        <taxon>Kitasatosporales</taxon>
        <taxon>Streptomycetaceae</taxon>
        <taxon>Streptomyces</taxon>
    </lineage>
</organism>
<evidence type="ECO:0000256" key="5">
    <source>
        <dbReference type="ARBA" id="ARBA00023136"/>
    </source>
</evidence>
<keyword evidence="5 7" id="KW-0472">Membrane</keyword>
<evidence type="ECO:0000313" key="9">
    <source>
        <dbReference type="EMBL" id="WTS18304.1"/>
    </source>
</evidence>
<feature type="transmembrane region" description="Helical" evidence="7">
    <location>
        <begin position="230"/>
        <end position="249"/>
    </location>
</feature>
<feature type="region of interest" description="Disordered" evidence="6">
    <location>
        <begin position="1"/>
        <end position="63"/>
    </location>
</feature>
<keyword evidence="3 7" id="KW-0812">Transmembrane</keyword>
<dbReference type="Pfam" id="PF03631">
    <property type="entry name" value="Virul_fac_BrkB"/>
    <property type="match status" value="1"/>
</dbReference>
<reference evidence="9" key="1">
    <citation type="submission" date="2022-10" db="EMBL/GenBank/DDBJ databases">
        <title>The complete genomes of actinobacterial strains from the NBC collection.</title>
        <authorList>
            <person name="Joergensen T.S."/>
            <person name="Alvarez Arevalo M."/>
            <person name="Sterndorff E.B."/>
            <person name="Faurdal D."/>
            <person name="Vuksanovic O."/>
            <person name="Mourched A.-S."/>
            <person name="Charusanti P."/>
            <person name="Shaw S."/>
            <person name="Blin K."/>
            <person name="Weber T."/>
        </authorList>
    </citation>
    <scope>NUCLEOTIDE SEQUENCE</scope>
    <source>
        <strain evidence="9">NBC_00119</strain>
    </source>
</reference>